<gene>
    <name evidence="2" type="ORF">FUT82_04300</name>
    <name evidence="1" type="ORF">TPHV1_200009</name>
</gene>
<reference evidence="1" key="1">
    <citation type="submission" date="2015-01" db="EMBL/GenBank/DDBJ databases">
        <authorList>
            <person name="Xiang T."/>
            <person name="Song Y."/>
            <person name="Huang L."/>
            <person name="Wang B."/>
            <person name="Wu P."/>
        </authorList>
    </citation>
    <scope>NUCLEOTIDE SEQUENCE [LARGE SCALE GENOMIC DNA]</scope>
    <source>
        <strain evidence="1">V1</strain>
    </source>
</reference>
<evidence type="ECO:0000313" key="4">
    <source>
        <dbReference type="Proteomes" id="UP000323594"/>
    </source>
</evidence>
<evidence type="ECO:0000313" key="2">
    <source>
        <dbReference type="EMBL" id="QEJ97284.1"/>
    </source>
</evidence>
<protein>
    <submittedName>
        <fullName evidence="1">Uncharacterized protein</fullName>
    </submittedName>
</protein>
<dbReference type="EMBL" id="CDNC01000013">
    <property type="protein sequence ID" value="CEM61719.1"/>
    <property type="molecule type" value="Genomic_DNA"/>
</dbReference>
<evidence type="ECO:0000313" key="3">
    <source>
        <dbReference type="Proteomes" id="UP000042527"/>
    </source>
</evidence>
<dbReference type="AlphaFoldDB" id="A0A0B7GSU7"/>
<evidence type="ECO:0000313" key="1">
    <source>
        <dbReference type="EMBL" id="CEM61719.1"/>
    </source>
</evidence>
<dbReference type="Proteomes" id="UP000042527">
    <property type="component" value="Unassembled WGS sequence"/>
</dbReference>
<keyword evidence="3" id="KW-1185">Reference proteome</keyword>
<dbReference type="Proteomes" id="UP000323594">
    <property type="component" value="Chromosome"/>
</dbReference>
<dbReference type="RefSeq" id="WP_148878568.1">
    <property type="nucleotide sequence ID" value="NZ_CP042813.1"/>
</dbReference>
<reference evidence="3" key="2">
    <citation type="submission" date="2015-01" db="EMBL/GenBank/DDBJ databases">
        <authorList>
            <person name="Manzoor Shahid"/>
            <person name="Zubair Saima"/>
        </authorList>
    </citation>
    <scope>NUCLEOTIDE SEQUENCE [LARGE SCALE GENOMIC DNA]</scope>
    <source>
        <strain evidence="3">V1</strain>
    </source>
</reference>
<organism evidence="1 3">
    <name type="scientific">Treponema phagedenis</name>
    <dbReference type="NCBI Taxonomy" id="162"/>
    <lineage>
        <taxon>Bacteria</taxon>
        <taxon>Pseudomonadati</taxon>
        <taxon>Spirochaetota</taxon>
        <taxon>Spirochaetia</taxon>
        <taxon>Spirochaetales</taxon>
        <taxon>Treponemataceae</taxon>
        <taxon>Treponema</taxon>
    </lineage>
</organism>
<name>A0A0B7GSU7_TREPH</name>
<accession>A0A0B7GSU7</accession>
<dbReference type="EMBL" id="CP042817">
    <property type="protein sequence ID" value="QEJ97284.1"/>
    <property type="molecule type" value="Genomic_DNA"/>
</dbReference>
<proteinExistence type="predicted"/>
<reference evidence="2 4" key="3">
    <citation type="submission" date="2019-08" db="EMBL/GenBank/DDBJ databases">
        <authorList>
            <person name="Kuhnert P."/>
        </authorList>
    </citation>
    <scope>NUCLEOTIDE SEQUENCE [LARGE SCALE GENOMIC DNA]</scope>
    <source>
        <strain evidence="2 4">B36.5</strain>
    </source>
</reference>
<sequence length="88" mass="10302">MKARMSTLRPCCCAGLFWLMLRRDSDPLTPAAEECKFQNGHGRPWFQTDGLVFDMDVKIRSFGFTQKRWVSCLIKTEDKIRELSLSLW</sequence>